<keyword evidence="2" id="KW-0732">Signal</keyword>
<accession>A0A5C6U864</accession>
<reference evidence="3 4" key="1">
    <citation type="submission" date="2019-08" db="EMBL/GenBank/DDBJ databases">
        <title>Sphingorhabdus soil sp. nov., isolated from arctic soil.</title>
        <authorList>
            <person name="Liu Y."/>
        </authorList>
    </citation>
    <scope>NUCLEOTIDE SEQUENCE [LARGE SCALE GENOMIC DNA]</scope>
    <source>
        <strain evidence="3 4">D-2Q-5-6</strain>
    </source>
</reference>
<name>A0A5C6U864_9SPHN</name>
<dbReference type="InterPro" id="IPR038161">
    <property type="entry name" value="VirB9/CagX/TrbG_C_sf"/>
</dbReference>
<dbReference type="InterPro" id="IPR010258">
    <property type="entry name" value="Conjugal_tfr_TrbG/VirB9/CagX"/>
</dbReference>
<protein>
    <submittedName>
        <fullName evidence="3">Type VI secretion protein</fullName>
    </submittedName>
</protein>
<dbReference type="Proteomes" id="UP000321129">
    <property type="component" value="Unassembled WGS sequence"/>
</dbReference>
<dbReference type="AlphaFoldDB" id="A0A5C6U864"/>
<evidence type="ECO:0000313" key="3">
    <source>
        <dbReference type="EMBL" id="TXC68321.1"/>
    </source>
</evidence>
<dbReference type="InterPro" id="IPR033645">
    <property type="entry name" value="VirB9/CagX/TrbG_C"/>
</dbReference>
<proteinExistence type="inferred from homology"/>
<evidence type="ECO:0000256" key="1">
    <source>
        <dbReference type="ARBA" id="ARBA00006135"/>
    </source>
</evidence>
<comment type="caution">
    <text evidence="3">The sequence shown here is derived from an EMBL/GenBank/DDBJ whole genome shotgun (WGS) entry which is preliminary data.</text>
</comment>
<keyword evidence="4" id="KW-1185">Reference proteome</keyword>
<dbReference type="Gene3D" id="2.60.40.2500">
    <property type="match status" value="1"/>
</dbReference>
<dbReference type="CDD" id="cd06911">
    <property type="entry name" value="VirB9_CagX_TrbG"/>
    <property type="match status" value="1"/>
</dbReference>
<organism evidence="3 4">
    <name type="scientific">Flavisphingopyxis soli</name>
    <dbReference type="NCBI Taxonomy" id="2601267"/>
    <lineage>
        <taxon>Bacteria</taxon>
        <taxon>Pseudomonadati</taxon>
        <taxon>Pseudomonadota</taxon>
        <taxon>Alphaproteobacteria</taxon>
        <taxon>Sphingomonadales</taxon>
        <taxon>Sphingopyxidaceae</taxon>
        <taxon>Flavisphingopyxis</taxon>
    </lineage>
</organism>
<evidence type="ECO:0000256" key="2">
    <source>
        <dbReference type="ARBA" id="ARBA00022729"/>
    </source>
</evidence>
<sequence length="226" mass="24617">MTLTAGWVAALAIMLQGPVPPGYGDTRLQTIDYRAEQVVRVETAPGYQVTVMLSPDERIESIAVGDGGGWQVTASKGGNILFVKLTQPGLATNMTVITDVRIYAFDLVPLDYASTAMPYTLEFSYPRPIDNGGEPLAIVAEYRMSGSKSLWPDAIGDDGAKTYIEWPRNADLPAVYALDQSGHEVLADGMIRDDRYVIDSVAARLVFRIDKRVARAQRRPIAPSAP</sequence>
<dbReference type="OrthoDB" id="7390264at2"/>
<gene>
    <name evidence="3" type="ORF">FSZ31_11640</name>
</gene>
<dbReference type="Pfam" id="PF03524">
    <property type="entry name" value="CagX"/>
    <property type="match status" value="1"/>
</dbReference>
<dbReference type="RefSeq" id="WP_147123556.1">
    <property type="nucleotide sequence ID" value="NZ_VOPY01000003.1"/>
</dbReference>
<dbReference type="EMBL" id="VOPY01000003">
    <property type="protein sequence ID" value="TXC68321.1"/>
    <property type="molecule type" value="Genomic_DNA"/>
</dbReference>
<evidence type="ECO:0000313" key="4">
    <source>
        <dbReference type="Proteomes" id="UP000321129"/>
    </source>
</evidence>
<comment type="similarity">
    <text evidence="1">Belongs to the TrbG/VirB9 family.</text>
</comment>